<dbReference type="InterPro" id="IPR010979">
    <property type="entry name" value="Ribosomal_uS13-like_H2TH"/>
</dbReference>
<dbReference type="Gene3D" id="3.20.190.10">
    <property type="entry name" value="MutM-like, N-terminal"/>
    <property type="match status" value="1"/>
</dbReference>
<keyword evidence="11 15" id="KW-0456">Lyase</keyword>
<dbReference type="PROSITE" id="PS51066">
    <property type="entry name" value="ZF_FPG_2"/>
    <property type="match status" value="1"/>
</dbReference>
<keyword evidence="8 15" id="KW-0862">Zinc</keyword>
<dbReference type="InterPro" id="IPR015887">
    <property type="entry name" value="DNA_glyclase_Znf_dom_DNA_BS"/>
</dbReference>
<dbReference type="GO" id="GO:0006284">
    <property type="term" value="P:base-excision repair"/>
    <property type="evidence" value="ECO:0007669"/>
    <property type="project" value="InterPro"/>
</dbReference>
<dbReference type="InterPro" id="IPR015886">
    <property type="entry name" value="H2TH_FPG"/>
</dbReference>
<feature type="binding site" evidence="15">
    <location>
        <position position="120"/>
    </location>
    <ligand>
        <name>DNA</name>
        <dbReference type="ChEBI" id="CHEBI:16991"/>
    </ligand>
</feature>
<evidence type="ECO:0000256" key="10">
    <source>
        <dbReference type="ARBA" id="ARBA00023204"/>
    </source>
</evidence>
<evidence type="ECO:0000256" key="1">
    <source>
        <dbReference type="ARBA" id="ARBA00001668"/>
    </source>
</evidence>
<dbReference type="SUPFAM" id="SSF81624">
    <property type="entry name" value="N-terminal domain of MutM-like DNA repair proteins"/>
    <property type="match status" value="1"/>
</dbReference>
<dbReference type="CDD" id="cd08966">
    <property type="entry name" value="EcFpg-like_N"/>
    <property type="match status" value="1"/>
</dbReference>
<dbReference type="PANTHER" id="PTHR22993">
    <property type="entry name" value="FORMAMIDOPYRIMIDINE-DNA GLYCOSYLASE"/>
    <property type="match status" value="1"/>
</dbReference>
<feature type="active site" description="Proton donor" evidence="15">
    <location>
        <position position="3"/>
    </location>
</feature>
<dbReference type="EMBL" id="CP002786">
    <property type="protein sequence ID" value="AEF41601.1"/>
    <property type="molecule type" value="Genomic_DNA"/>
</dbReference>
<dbReference type="PANTHER" id="PTHR22993:SF9">
    <property type="entry name" value="FORMAMIDOPYRIMIDINE-DNA GLYCOSYLASE"/>
    <property type="match status" value="1"/>
</dbReference>
<dbReference type="SUPFAM" id="SSF46946">
    <property type="entry name" value="S13-like H2TH domain"/>
    <property type="match status" value="1"/>
</dbReference>
<dbReference type="EC" id="3.2.2.23" evidence="15"/>
<dbReference type="Pfam" id="PF06831">
    <property type="entry name" value="H2TH"/>
    <property type="match status" value="1"/>
</dbReference>
<keyword evidence="5 15" id="KW-0227">DNA damage</keyword>
<dbReference type="FunFam" id="1.10.8.50:FF:000003">
    <property type="entry name" value="Formamidopyrimidine-DNA glycosylase"/>
    <property type="match status" value="1"/>
</dbReference>
<keyword evidence="6 15" id="KW-0863">Zinc-finger</keyword>
<evidence type="ECO:0000256" key="7">
    <source>
        <dbReference type="ARBA" id="ARBA00022801"/>
    </source>
</evidence>
<keyword evidence="12 15" id="KW-0511">Multifunctional enzyme</keyword>
<dbReference type="InterPro" id="IPR000214">
    <property type="entry name" value="Znf_DNA_glyclase/AP_lyase"/>
</dbReference>
<comment type="catalytic activity">
    <reaction evidence="14 15">
        <text>2'-deoxyribonucleotide-(2'-deoxyribose 5'-phosphate)-2'-deoxyribonucleotide-DNA = a 3'-end 2'-deoxyribonucleotide-(2,3-dehydro-2,3-deoxyribose 5'-phosphate)-DNA + a 5'-end 5'-phospho-2'-deoxyribonucleoside-DNA + H(+)</text>
        <dbReference type="Rhea" id="RHEA:66592"/>
        <dbReference type="Rhea" id="RHEA-COMP:13180"/>
        <dbReference type="Rhea" id="RHEA-COMP:16897"/>
        <dbReference type="Rhea" id="RHEA-COMP:17067"/>
        <dbReference type="ChEBI" id="CHEBI:15378"/>
        <dbReference type="ChEBI" id="CHEBI:136412"/>
        <dbReference type="ChEBI" id="CHEBI:157695"/>
        <dbReference type="ChEBI" id="CHEBI:167181"/>
        <dbReference type="EC" id="4.2.99.18"/>
    </reaction>
</comment>
<dbReference type="Pfam" id="PF06827">
    <property type="entry name" value="zf-FPG_IleRS"/>
    <property type="match status" value="1"/>
</dbReference>
<evidence type="ECO:0000256" key="8">
    <source>
        <dbReference type="ARBA" id="ARBA00022833"/>
    </source>
</evidence>
<dbReference type="HAMAP" id="MF_00103">
    <property type="entry name" value="Fapy_DNA_glycosyl"/>
    <property type="match status" value="1"/>
</dbReference>
<evidence type="ECO:0000256" key="9">
    <source>
        <dbReference type="ARBA" id="ARBA00023125"/>
    </source>
</evidence>
<dbReference type="Gene3D" id="1.10.8.50">
    <property type="match status" value="1"/>
</dbReference>
<evidence type="ECO:0000256" key="6">
    <source>
        <dbReference type="ARBA" id="ARBA00022771"/>
    </source>
</evidence>
<evidence type="ECO:0000256" key="3">
    <source>
        <dbReference type="ARBA" id="ARBA00011245"/>
    </source>
</evidence>
<feature type="binding site" evidence="15">
    <location>
        <position position="101"/>
    </location>
    <ligand>
        <name>DNA</name>
        <dbReference type="ChEBI" id="CHEBI:16991"/>
    </ligand>
</feature>
<dbReference type="HOGENOM" id="CLU_038423_1_2_11"/>
<evidence type="ECO:0000313" key="19">
    <source>
        <dbReference type="Proteomes" id="UP000009235"/>
    </source>
</evidence>
<evidence type="ECO:0000259" key="17">
    <source>
        <dbReference type="PROSITE" id="PS51068"/>
    </source>
</evidence>
<evidence type="ECO:0000259" key="16">
    <source>
        <dbReference type="PROSITE" id="PS51066"/>
    </source>
</evidence>
<evidence type="ECO:0000256" key="5">
    <source>
        <dbReference type="ARBA" id="ARBA00022763"/>
    </source>
</evidence>
<comment type="subunit">
    <text evidence="3 15">Monomer.</text>
</comment>
<protein>
    <recommendedName>
        <fullName evidence="15">Formamidopyrimidine-DNA glycosylase</fullName>
        <shortName evidence="15">Fapy-DNA glycosylase</shortName>
        <ecNumber evidence="15">3.2.2.23</ecNumber>
    </recommendedName>
    <alternativeName>
        <fullName evidence="15">DNA-(apurinic or apyrimidinic site) lyase MutM</fullName>
        <shortName evidence="15">AP lyase MutM</shortName>
        <ecNumber evidence="15">4.2.99.18</ecNumber>
    </alternativeName>
</protein>
<dbReference type="PROSITE" id="PS01242">
    <property type="entry name" value="ZF_FPG_1"/>
    <property type="match status" value="1"/>
</dbReference>
<comment type="catalytic activity">
    <reaction evidence="1 15">
        <text>Hydrolysis of DNA containing ring-opened 7-methylguanine residues, releasing 2,6-diamino-4-hydroxy-5-(N-methyl)formamidopyrimidine.</text>
        <dbReference type="EC" id="3.2.2.23"/>
    </reaction>
</comment>
<keyword evidence="19" id="KW-1185">Reference proteome</keyword>
<dbReference type="SUPFAM" id="SSF57716">
    <property type="entry name" value="Glucocorticoid receptor-like (DNA-binding domain)"/>
    <property type="match status" value="1"/>
</dbReference>
<evidence type="ECO:0000256" key="2">
    <source>
        <dbReference type="ARBA" id="ARBA00009409"/>
    </source>
</evidence>
<name>F6EMP3_HOYSD</name>
<dbReference type="PROSITE" id="PS51068">
    <property type="entry name" value="FPG_CAT"/>
    <property type="match status" value="1"/>
</dbReference>
<dbReference type="STRING" id="443218.AS9A_3156"/>
<comment type="function">
    <text evidence="15">Involved in base excision repair of DNA damaged by oxidation or by mutagenic agents. Acts as DNA glycosylase that recognizes and removes damaged bases. Has a preference for oxidized purines, such as 7,8-dihydro-8-oxoguanine (8-oxoG). Has AP (apurinic/apyrimidinic) lyase activity and introduces nicks in the DNA strand. Cleaves the DNA backbone by beta-delta elimination to generate a single-strand break at the site of the removed base with both 3'- and 5'-phosphates.</text>
</comment>
<comment type="cofactor">
    <cofactor evidence="15">
        <name>Zn(2+)</name>
        <dbReference type="ChEBI" id="CHEBI:29105"/>
    </cofactor>
    <text evidence="15">Binds 1 zinc ion per subunit.</text>
</comment>
<reference evidence="18 19" key="1">
    <citation type="journal article" date="2011" name="J. Bacteriol.">
        <title>Complete genome sequence of Amycolicicoccus subflavus DQS3-9A1T, an actinomycete isolated from crude oil-polluted soil.</title>
        <authorList>
            <person name="Cai M."/>
            <person name="Chen W.M."/>
            <person name="Nie Y."/>
            <person name="Chi C.Q."/>
            <person name="Wang Y.N."/>
            <person name="Tang Y.Q."/>
            <person name="Li G.Y."/>
            <person name="Wu X.L."/>
        </authorList>
    </citation>
    <scope>NUCLEOTIDE SEQUENCE [LARGE SCALE GENOMIC DNA]</scope>
    <source>
        <strain evidence="19">DSM 45089 / DQS3-9A1</strain>
    </source>
</reference>
<dbReference type="EC" id="4.2.99.18" evidence="15"/>
<organism evidence="18 19">
    <name type="scientific">Hoyosella subflava (strain DSM 45089 / JCM 17490 / NBRC 109087 / DQS3-9A1)</name>
    <name type="common">Amycolicicoccus subflavus</name>
    <dbReference type="NCBI Taxonomy" id="443218"/>
    <lineage>
        <taxon>Bacteria</taxon>
        <taxon>Bacillati</taxon>
        <taxon>Actinomycetota</taxon>
        <taxon>Actinomycetes</taxon>
        <taxon>Mycobacteriales</taxon>
        <taxon>Hoyosellaceae</taxon>
        <taxon>Hoyosella</taxon>
    </lineage>
</organism>
<keyword evidence="10 15" id="KW-0234">DNA repair</keyword>
<feature type="domain" description="FPG-type" evidence="16">
    <location>
        <begin position="256"/>
        <end position="290"/>
    </location>
</feature>
<evidence type="ECO:0000256" key="4">
    <source>
        <dbReference type="ARBA" id="ARBA00022723"/>
    </source>
</evidence>
<evidence type="ECO:0000256" key="12">
    <source>
        <dbReference type="ARBA" id="ARBA00023268"/>
    </source>
</evidence>
<comment type="similarity">
    <text evidence="2 15">Belongs to the FPG family.</text>
</comment>
<evidence type="ECO:0000256" key="13">
    <source>
        <dbReference type="ARBA" id="ARBA00023295"/>
    </source>
</evidence>
<dbReference type="GO" id="GO:0003684">
    <property type="term" value="F:damaged DNA binding"/>
    <property type="evidence" value="ECO:0007669"/>
    <property type="project" value="InterPro"/>
</dbReference>
<gene>
    <name evidence="15" type="primary">mutM</name>
    <name evidence="15" type="synonym">fpg</name>
    <name evidence="18" type="ordered locus">AS9A_3156</name>
</gene>
<dbReference type="GO" id="GO:0003690">
    <property type="term" value="F:double-stranded DNA binding"/>
    <property type="evidence" value="ECO:0007669"/>
    <property type="project" value="UniProtKB-ARBA"/>
</dbReference>
<dbReference type="GO" id="GO:0034039">
    <property type="term" value="F:8-oxo-7,8-dihydroguanine DNA N-glycosylase activity"/>
    <property type="evidence" value="ECO:0007669"/>
    <property type="project" value="TreeGrafter"/>
</dbReference>
<keyword evidence="9 15" id="KW-0238">DNA-binding</keyword>
<evidence type="ECO:0000256" key="11">
    <source>
        <dbReference type="ARBA" id="ARBA00023239"/>
    </source>
</evidence>
<feature type="binding site" evidence="15">
    <location>
        <position position="170"/>
    </location>
    <ligand>
        <name>DNA</name>
        <dbReference type="ChEBI" id="CHEBI:16991"/>
    </ligand>
</feature>
<keyword evidence="13 15" id="KW-0326">Glycosidase</keyword>
<proteinExistence type="inferred from homology"/>
<accession>F6EMP3</accession>
<dbReference type="Pfam" id="PF01149">
    <property type="entry name" value="Fapy_DNA_glyco"/>
    <property type="match status" value="1"/>
</dbReference>
<dbReference type="SMART" id="SM00898">
    <property type="entry name" value="Fapy_DNA_glyco"/>
    <property type="match status" value="1"/>
</dbReference>
<dbReference type="Proteomes" id="UP000009235">
    <property type="component" value="Chromosome"/>
</dbReference>
<dbReference type="OrthoDB" id="9800855at2"/>
<dbReference type="AlphaFoldDB" id="F6EMP3"/>
<keyword evidence="7 15" id="KW-0378">Hydrolase</keyword>
<dbReference type="InterPro" id="IPR020629">
    <property type="entry name" value="FPG_Glyclase"/>
</dbReference>
<dbReference type="InterPro" id="IPR035937">
    <property type="entry name" value="FPG_N"/>
</dbReference>
<dbReference type="SMART" id="SM01232">
    <property type="entry name" value="H2TH"/>
    <property type="match status" value="1"/>
</dbReference>
<evidence type="ECO:0000313" key="18">
    <source>
        <dbReference type="EMBL" id="AEF41601.1"/>
    </source>
</evidence>
<dbReference type="GO" id="GO:0008270">
    <property type="term" value="F:zinc ion binding"/>
    <property type="evidence" value="ECO:0007669"/>
    <property type="project" value="UniProtKB-UniRule"/>
</dbReference>
<feature type="active site" description="Proton donor; for delta-elimination activity" evidence="15">
    <location>
        <position position="280"/>
    </location>
</feature>
<feature type="domain" description="Formamidopyrimidine-DNA glycosylase catalytic" evidence="17">
    <location>
        <begin position="2"/>
        <end position="123"/>
    </location>
</feature>
<dbReference type="FunFam" id="3.20.190.10:FF:000006">
    <property type="entry name" value="Formamidopyrimidine-DNA glycosylase"/>
    <property type="match status" value="1"/>
</dbReference>
<feature type="active site" description="Schiff-base intermediate with DNA" evidence="15">
    <location>
        <position position="2"/>
    </location>
</feature>
<dbReference type="NCBIfam" id="NF002211">
    <property type="entry name" value="PRK01103.1"/>
    <property type="match status" value="1"/>
</dbReference>
<keyword evidence="4 15" id="KW-0479">Metal-binding</keyword>
<dbReference type="RefSeq" id="WP_013807950.1">
    <property type="nucleotide sequence ID" value="NC_015564.1"/>
</dbReference>
<evidence type="ECO:0000256" key="14">
    <source>
        <dbReference type="ARBA" id="ARBA00044632"/>
    </source>
</evidence>
<dbReference type="InterPro" id="IPR012319">
    <property type="entry name" value="FPG_cat"/>
</dbReference>
<sequence>MPELPEVEVVRRGLESHALRQQIESVEVRHPRAVRRHAAGPADLAGRLAGRAFSGAFRRGKYLWLTLAEKNPDEAADSVLVHLGMSGQMLVQAADAPMEPHARIVVTLDGGTHLRFVDQRTFGGWLVAPLVPAVPDSAGELLPQPIVHIARDPLDPLFDERAVIEVIRRKPSEIKRILLDQSVISGVGNIYADEALWRAGIHGNRSARSLSRAKIRTILFAAREVMIEALAQGGTSFDALYVNVNGQSGFFDRSLRVYGLEGHPCERCGTPIVREKFTNRSSHFCPICQRKR</sequence>
<dbReference type="KEGG" id="asd:AS9A_3156"/>
<feature type="active site" description="Proton donor; for beta-elimination activity" evidence="15">
    <location>
        <position position="61"/>
    </location>
</feature>
<dbReference type="eggNOG" id="COG0266">
    <property type="taxonomic scope" value="Bacteria"/>
</dbReference>
<dbReference type="GO" id="GO:0140078">
    <property type="term" value="F:class I DNA-(apurinic or apyrimidinic site) endonuclease activity"/>
    <property type="evidence" value="ECO:0007669"/>
    <property type="project" value="UniProtKB-EC"/>
</dbReference>
<dbReference type="InterPro" id="IPR010663">
    <property type="entry name" value="Znf_FPG/IleRS"/>
</dbReference>
<dbReference type="GO" id="GO:0006979">
    <property type="term" value="P:response to oxidative stress"/>
    <property type="evidence" value="ECO:0007669"/>
    <property type="project" value="UniProtKB-ARBA"/>
</dbReference>
<dbReference type="NCBIfam" id="TIGR00577">
    <property type="entry name" value="fpg"/>
    <property type="match status" value="1"/>
</dbReference>
<evidence type="ECO:0000256" key="15">
    <source>
        <dbReference type="HAMAP-Rule" id="MF_00103"/>
    </source>
</evidence>